<gene>
    <name evidence="1" type="ORF">EOK75_00855</name>
</gene>
<accession>A0A4P8ECS0</accession>
<organism evidence="1 2">
    <name type="scientific">Pseudorhodobacter turbinis</name>
    <dbReference type="NCBI Taxonomy" id="2500533"/>
    <lineage>
        <taxon>Bacteria</taxon>
        <taxon>Pseudomonadati</taxon>
        <taxon>Pseudomonadota</taxon>
        <taxon>Alphaproteobacteria</taxon>
        <taxon>Rhodobacterales</taxon>
        <taxon>Paracoccaceae</taxon>
        <taxon>Pseudorhodobacter</taxon>
    </lineage>
</organism>
<reference evidence="1 2" key="1">
    <citation type="submission" date="2019-05" db="EMBL/GenBank/DDBJ databases">
        <title>Pseudorhodobacter turbinis sp. nov., isolated from the gut of the Korean turban shell.</title>
        <authorList>
            <person name="Jeong Y.-S."/>
            <person name="Kang W.-R."/>
            <person name="Bae J.-W."/>
        </authorList>
    </citation>
    <scope>NUCLEOTIDE SEQUENCE [LARGE SCALE GENOMIC DNA]</scope>
    <source>
        <strain evidence="1 2">S12M18</strain>
    </source>
</reference>
<evidence type="ECO:0008006" key="3">
    <source>
        <dbReference type="Google" id="ProtNLM"/>
    </source>
</evidence>
<protein>
    <recommendedName>
        <fullName evidence="3">Restriction endonuclease</fullName>
    </recommendedName>
</protein>
<dbReference type="OrthoDB" id="9017325at2"/>
<dbReference type="AlphaFoldDB" id="A0A4P8ECS0"/>
<sequence>MPDFLPDLPVDQILVALRAAPGNRLKTGKFDSPESSSALAVNAFGWFLERAAEFPVLPGGMGKAKEVMIEAQMRFPWAGGKPVCLDAAIVTDRYLIGIECKRYEPFRPAKKSDFGENFDRKVWGENMEGYTRLRRTHANGARRFSTLDDVELVKNAYGLRTEAQRRNLRPVLLYLYAEPATWANGKAVDPALIEAHRADMKLFSESVEGDEVGFAEMTWDEMLTLWGRGKMALAEHASRLRDQFAPL</sequence>
<dbReference type="RefSeq" id="WP_137192181.1">
    <property type="nucleotide sequence ID" value="NZ_CP039964.1"/>
</dbReference>
<name>A0A4P8ECS0_9RHOB</name>
<dbReference type="KEGG" id="pseb:EOK75_00855"/>
<evidence type="ECO:0000313" key="1">
    <source>
        <dbReference type="EMBL" id="QCO54498.1"/>
    </source>
</evidence>
<keyword evidence="2" id="KW-1185">Reference proteome</keyword>
<dbReference type="Proteomes" id="UP000298631">
    <property type="component" value="Chromosome"/>
</dbReference>
<dbReference type="EMBL" id="CP039964">
    <property type="protein sequence ID" value="QCO54498.1"/>
    <property type="molecule type" value="Genomic_DNA"/>
</dbReference>
<proteinExistence type="predicted"/>
<evidence type="ECO:0000313" key="2">
    <source>
        <dbReference type="Proteomes" id="UP000298631"/>
    </source>
</evidence>